<dbReference type="EMBL" id="CAJGYO010000019">
    <property type="protein sequence ID" value="CAD6340325.1"/>
    <property type="molecule type" value="Genomic_DNA"/>
</dbReference>
<dbReference type="OrthoDB" id="687479at2759"/>
<feature type="transmembrane region" description="Helical" evidence="1">
    <location>
        <begin position="77"/>
        <end position="98"/>
    </location>
</feature>
<keyword evidence="1" id="KW-1133">Transmembrane helix</keyword>
<dbReference type="Pfam" id="PF20100">
    <property type="entry name" value="DUF6490"/>
    <property type="match status" value="1"/>
</dbReference>
<reference evidence="2" key="1">
    <citation type="submission" date="2020-10" db="EMBL/GenBank/DDBJ databases">
        <authorList>
            <person name="Han B."/>
            <person name="Lu T."/>
            <person name="Zhao Q."/>
            <person name="Huang X."/>
            <person name="Zhao Y."/>
        </authorList>
    </citation>
    <scope>NUCLEOTIDE SEQUENCE</scope>
</reference>
<dbReference type="PANTHER" id="PTHR46610:SF19">
    <property type="entry name" value="OS06G0147400 PROTEIN"/>
    <property type="match status" value="1"/>
</dbReference>
<evidence type="ECO:0000256" key="1">
    <source>
        <dbReference type="SAM" id="Phobius"/>
    </source>
</evidence>
<protein>
    <submittedName>
        <fullName evidence="2">Uncharacterized protein</fullName>
    </submittedName>
</protein>
<comment type="caution">
    <text evidence="2">The sequence shown here is derived from an EMBL/GenBank/DDBJ whole genome shotgun (WGS) entry which is preliminary data.</text>
</comment>
<sequence>MAGPDPSDRQLAPDGARRLPWTTVVILVVLAGNFVLSVRRVRDNRGALAFIGLSRLNLLALLYATRRFQLSPPGSVASGWARLAVWLLTTTLTAGFTWKIGTMLPLGFGDPGLGDGRCHSARWFPPHVCPWPQEGSVGKYGHNHNDSVQELCKGCTKDPRPHSAAKLLAIDRIELEIGIGRGIGEEFRGGLLSQVLSLVQV</sequence>
<gene>
    <name evidence="2" type="ORF">NCGR_LOCUS64423</name>
</gene>
<organism evidence="2 3">
    <name type="scientific">Miscanthus lutarioriparius</name>
    <dbReference type="NCBI Taxonomy" id="422564"/>
    <lineage>
        <taxon>Eukaryota</taxon>
        <taxon>Viridiplantae</taxon>
        <taxon>Streptophyta</taxon>
        <taxon>Embryophyta</taxon>
        <taxon>Tracheophyta</taxon>
        <taxon>Spermatophyta</taxon>
        <taxon>Magnoliopsida</taxon>
        <taxon>Liliopsida</taxon>
        <taxon>Poales</taxon>
        <taxon>Poaceae</taxon>
        <taxon>PACMAD clade</taxon>
        <taxon>Panicoideae</taxon>
        <taxon>Andropogonodae</taxon>
        <taxon>Andropogoneae</taxon>
        <taxon>Saccharinae</taxon>
        <taxon>Miscanthus</taxon>
    </lineage>
</organism>
<accession>A0A811SDP7</accession>
<evidence type="ECO:0000313" key="3">
    <source>
        <dbReference type="Proteomes" id="UP000604825"/>
    </source>
</evidence>
<keyword evidence="3" id="KW-1185">Reference proteome</keyword>
<dbReference type="InterPro" id="IPR045501">
    <property type="entry name" value="DUF6490"/>
</dbReference>
<evidence type="ECO:0000313" key="2">
    <source>
        <dbReference type="EMBL" id="CAD6340325.1"/>
    </source>
</evidence>
<proteinExistence type="predicted"/>
<dbReference type="PANTHER" id="PTHR46610">
    <property type="entry name" value="OS05G0181300 PROTEIN"/>
    <property type="match status" value="1"/>
</dbReference>
<keyword evidence="1" id="KW-0472">Membrane</keyword>
<dbReference type="Proteomes" id="UP000604825">
    <property type="component" value="Unassembled WGS sequence"/>
</dbReference>
<feature type="transmembrane region" description="Helical" evidence="1">
    <location>
        <begin position="19"/>
        <end position="36"/>
    </location>
</feature>
<dbReference type="AlphaFoldDB" id="A0A811SDP7"/>
<keyword evidence="1" id="KW-0812">Transmembrane</keyword>
<name>A0A811SDP7_9POAL</name>